<dbReference type="EMBL" id="CAKOAT010986264">
    <property type="protein sequence ID" value="CAH8392217.1"/>
    <property type="molecule type" value="Genomic_DNA"/>
</dbReference>
<dbReference type="AlphaFoldDB" id="A0ABC8M8S0"/>
<gene>
    <name evidence="1" type="ORF">ERUC_LOCUS44700</name>
</gene>
<evidence type="ECO:0000313" key="1">
    <source>
        <dbReference type="EMBL" id="CAH8392217.1"/>
    </source>
</evidence>
<protein>
    <submittedName>
        <fullName evidence="1">Uncharacterized protein</fullName>
    </submittedName>
</protein>
<organism evidence="1 2">
    <name type="scientific">Eruca vesicaria subsp. sativa</name>
    <name type="common">Garden rocket</name>
    <name type="synonym">Eruca sativa</name>
    <dbReference type="NCBI Taxonomy" id="29727"/>
    <lineage>
        <taxon>Eukaryota</taxon>
        <taxon>Viridiplantae</taxon>
        <taxon>Streptophyta</taxon>
        <taxon>Embryophyta</taxon>
        <taxon>Tracheophyta</taxon>
        <taxon>Spermatophyta</taxon>
        <taxon>Magnoliopsida</taxon>
        <taxon>eudicotyledons</taxon>
        <taxon>Gunneridae</taxon>
        <taxon>Pentapetalae</taxon>
        <taxon>rosids</taxon>
        <taxon>malvids</taxon>
        <taxon>Brassicales</taxon>
        <taxon>Brassicaceae</taxon>
        <taxon>Brassiceae</taxon>
        <taxon>Eruca</taxon>
    </lineage>
</organism>
<name>A0ABC8M8S0_ERUVS</name>
<evidence type="ECO:0000313" key="2">
    <source>
        <dbReference type="Proteomes" id="UP001642260"/>
    </source>
</evidence>
<dbReference type="Proteomes" id="UP001642260">
    <property type="component" value="Unassembled WGS sequence"/>
</dbReference>
<proteinExistence type="predicted"/>
<sequence length="60" mass="6779">MASWSCLRFSEFVEKDSKLSDTVNRGLLKCSLRPIVLRNLFGEPEEVLEATQAAEFQKCG</sequence>
<accession>A0ABC8M8S0</accession>
<reference evidence="1 2" key="1">
    <citation type="submission" date="2022-03" db="EMBL/GenBank/DDBJ databases">
        <authorList>
            <person name="Macdonald S."/>
            <person name="Ahmed S."/>
            <person name="Newling K."/>
        </authorList>
    </citation>
    <scope>NUCLEOTIDE SEQUENCE [LARGE SCALE GENOMIC DNA]</scope>
</reference>
<keyword evidence="2" id="KW-1185">Reference proteome</keyword>
<comment type="caution">
    <text evidence="1">The sequence shown here is derived from an EMBL/GenBank/DDBJ whole genome shotgun (WGS) entry which is preliminary data.</text>
</comment>